<dbReference type="OrthoDB" id="63891at2759"/>
<dbReference type="SUPFAM" id="SSF48371">
    <property type="entry name" value="ARM repeat"/>
    <property type="match status" value="1"/>
</dbReference>
<dbReference type="InterPro" id="IPR011989">
    <property type="entry name" value="ARM-like"/>
</dbReference>
<name>A0A9P0CNF5_9CUCU</name>
<accession>A0A9P0CNF5</accession>
<protein>
    <submittedName>
        <fullName evidence="1">Uncharacterized protein</fullName>
    </submittedName>
</protein>
<organism evidence="1 2">
    <name type="scientific">Psylliodes chrysocephalus</name>
    <dbReference type="NCBI Taxonomy" id="3402493"/>
    <lineage>
        <taxon>Eukaryota</taxon>
        <taxon>Metazoa</taxon>
        <taxon>Ecdysozoa</taxon>
        <taxon>Arthropoda</taxon>
        <taxon>Hexapoda</taxon>
        <taxon>Insecta</taxon>
        <taxon>Pterygota</taxon>
        <taxon>Neoptera</taxon>
        <taxon>Endopterygota</taxon>
        <taxon>Coleoptera</taxon>
        <taxon>Polyphaga</taxon>
        <taxon>Cucujiformia</taxon>
        <taxon>Chrysomeloidea</taxon>
        <taxon>Chrysomelidae</taxon>
        <taxon>Galerucinae</taxon>
        <taxon>Alticini</taxon>
        <taxon>Psylliodes</taxon>
    </lineage>
</organism>
<dbReference type="AlphaFoldDB" id="A0A9P0CNF5"/>
<reference evidence="1" key="1">
    <citation type="submission" date="2022-01" db="EMBL/GenBank/DDBJ databases">
        <authorList>
            <person name="King R."/>
        </authorList>
    </citation>
    <scope>NUCLEOTIDE SEQUENCE</scope>
</reference>
<dbReference type="InterPro" id="IPR016024">
    <property type="entry name" value="ARM-type_fold"/>
</dbReference>
<dbReference type="EMBL" id="OV651827">
    <property type="protein sequence ID" value="CAH1103733.1"/>
    <property type="molecule type" value="Genomic_DNA"/>
</dbReference>
<sequence>MTAASRRWRVVPAARWRRRDDGGESTAASCPTPCCGRARQFKIIFSVGVSVYSRSILVDGVSETFLYESVREKLSDPEREVRQHALRVLMDLIPVTQPSKIDIQMHSLLPEILKILGHSSPSLRKGALDSLKKYLKFSNNNNKLMKDLLAFSEQFTIVAPFLVGVETDDKTVKLVVDQLWKDLDNPNVSQEDTAKALARLR</sequence>
<gene>
    <name evidence="1" type="ORF">PSYICH_LOCUS4775</name>
</gene>
<evidence type="ECO:0000313" key="2">
    <source>
        <dbReference type="Proteomes" id="UP001153636"/>
    </source>
</evidence>
<dbReference type="Proteomes" id="UP001153636">
    <property type="component" value="Chromosome 15"/>
</dbReference>
<dbReference type="Gene3D" id="1.25.10.10">
    <property type="entry name" value="Leucine-rich Repeat Variant"/>
    <property type="match status" value="1"/>
</dbReference>
<evidence type="ECO:0000313" key="1">
    <source>
        <dbReference type="EMBL" id="CAH1103733.1"/>
    </source>
</evidence>
<keyword evidence="2" id="KW-1185">Reference proteome</keyword>
<proteinExistence type="predicted"/>